<keyword evidence="4" id="KW-1185">Reference proteome</keyword>
<reference evidence="3" key="1">
    <citation type="submission" date="2021-10" db="EMBL/GenBank/DDBJ databases">
        <title>Novel species in genus Arthrobacter.</title>
        <authorList>
            <person name="Liu Y."/>
        </authorList>
    </citation>
    <scope>NUCLEOTIDE SEQUENCE</scope>
    <source>
        <strain evidence="3">Zg-Y453</strain>
    </source>
</reference>
<dbReference type="EMBL" id="JAJFZV010000020">
    <property type="protein sequence ID" value="MCC3299696.1"/>
    <property type="molecule type" value="Genomic_DNA"/>
</dbReference>
<dbReference type="Gene3D" id="3.40.50.300">
    <property type="entry name" value="P-loop containing nucleotide triphosphate hydrolases"/>
    <property type="match status" value="2"/>
</dbReference>
<proteinExistence type="inferred from homology"/>
<evidence type="ECO:0000259" key="2">
    <source>
        <dbReference type="Pfam" id="PF00437"/>
    </source>
</evidence>
<accession>A0A9X1SEI1</accession>
<dbReference type="PANTHER" id="PTHR30486:SF6">
    <property type="entry name" value="TYPE IV PILUS RETRACTATION ATPASE PILT"/>
    <property type="match status" value="1"/>
</dbReference>
<dbReference type="RefSeq" id="WP_227897682.1">
    <property type="nucleotide sequence ID" value="NZ_CP099467.1"/>
</dbReference>
<dbReference type="InterPro" id="IPR001482">
    <property type="entry name" value="T2SS/T4SS_dom"/>
</dbReference>
<dbReference type="InterPro" id="IPR027417">
    <property type="entry name" value="P-loop_NTPase"/>
</dbReference>
<comment type="similarity">
    <text evidence="1">Belongs to the GSP E family.</text>
</comment>
<protein>
    <submittedName>
        <fullName evidence="3">Type IV pilus twitching motility protein PilT</fullName>
    </submittedName>
</protein>
<dbReference type="GO" id="GO:0016887">
    <property type="term" value="F:ATP hydrolysis activity"/>
    <property type="evidence" value="ECO:0007669"/>
    <property type="project" value="InterPro"/>
</dbReference>
<dbReference type="Pfam" id="PF00437">
    <property type="entry name" value="T2SSE"/>
    <property type="match status" value="1"/>
</dbReference>
<evidence type="ECO:0000313" key="3">
    <source>
        <dbReference type="EMBL" id="MCC3299696.1"/>
    </source>
</evidence>
<dbReference type="PANTHER" id="PTHR30486">
    <property type="entry name" value="TWITCHING MOTILITY PROTEIN PILT"/>
    <property type="match status" value="1"/>
</dbReference>
<dbReference type="InterPro" id="IPR050921">
    <property type="entry name" value="T4SS_GSP_E_ATPase"/>
</dbReference>
<comment type="caution">
    <text evidence="3">The sequence shown here is derived from an EMBL/GenBank/DDBJ whole genome shotgun (WGS) entry which is preliminary data.</text>
</comment>
<feature type="domain" description="Bacterial type II secretion system protein E" evidence="2">
    <location>
        <begin position="261"/>
        <end position="418"/>
    </location>
</feature>
<gene>
    <name evidence="3" type="ORF">LJ757_18025</name>
</gene>
<dbReference type="SUPFAM" id="SSF52540">
    <property type="entry name" value="P-loop containing nucleoside triphosphate hydrolases"/>
    <property type="match status" value="2"/>
</dbReference>
<evidence type="ECO:0000313" key="4">
    <source>
        <dbReference type="Proteomes" id="UP001139158"/>
    </source>
</evidence>
<dbReference type="AlphaFoldDB" id="A0A9X1SEI1"/>
<evidence type="ECO:0000256" key="1">
    <source>
        <dbReference type="ARBA" id="ARBA00006611"/>
    </source>
</evidence>
<sequence>MVKNRAAKEAARKLKAETGITYPRALDLVRAAGREFIYPNLTIGTAAGSPVTWQPRAGARLEISGWSGTGKSELMASMAAQAAAAGIEVHIIDPDKHGAGYSKIEGAHVTSDRDGAQAVFSDLTGKPRPAIVFFEGVSALASGMDTVSREMSAAAGELADAGYPVIAAWQSEPAIWPGSARILLGRTVPQQRTAFFGSPVSGSPQFMEGHYRAGGNGLPVLFQLCPDSVLPAVPVTAGEAPRFDDLNLPPAVRGFASVGPGLYVFAGLTASGRSLSMAAVLNLITEKYARRVTVIEEVLELPVNAGLSEVRRRIVGKDETTDVVITEAVRDVRDIIVVGDARSPEDFHAALLAAQAGHTVFLSMHAESAARVPFRILDAIMTNGWPVTAKDVASALKWVLFQKLVETADNTLRVPAVELMTVTHRVRELISDDSRDALASLVKAGEPGMIPLATSLSQLVLDGLITEEAAEKAAENPMDFRRALHAGKRHSAQSITLGTTSKGDKVRHALGLQQNLLAIRADPGRRGEALAAVAGRFPGEVHRVDPRNAGAELAEMLEESRALARRISQWDGPYSELPAEVRPARRCIVVDVPDMVAAGESAGSWFAPLARLSREASRVGVTLLIGVESDAQLKLLGDDLTLTARRLDLDGETPTYRSGSSADPVPFSPVWEAHAA</sequence>
<dbReference type="Proteomes" id="UP001139158">
    <property type="component" value="Unassembled WGS sequence"/>
</dbReference>
<name>A0A9X1SEI1_9MICC</name>
<organism evidence="3 4">
    <name type="scientific">Arthrobacter caoxuetaonis</name>
    <dbReference type="NCBI Taxonomy" id="2886935"/>
    <lineage>
        <taxon>Bacteria</taxon>
        <taxon>Bacillati</taxon>
        <taxon>Actinomycetota</taxon>
        <taxon>Actinomycetes</taxon>
        <taxon>Micrococcales</taxon>
        <taxon>Micrococcaceae</taxon>
        <taxon>Arthrobacter</taxon>
    </lineage>
</organism>